<accession>A0AB74VDH9</accession>
<dbReference type="AlphaFoldDB" id="A0AB74VDH9"/>
<proteinExistence type="predicted"/>
<gene>
    <name evidence="2" type="ORF">KEC93_21330</name>
</gene>
<evidence type="ECO:0000313" key="3">
    <source>
        <dbReference type="Proteomes" id="UP000679373"/>
    </source>
</evidence>
<organism evidence="2 3">
    <name type="scientific">Clostridium beijerinckii</name>
    <name type="common">Clostridium MP</name>
    <dbReference type="NCBI Taxonomy" id="1520"/>
    <lineage>
        <taxon>Bacteria</taxon>
        <taxon>Bacillati</taxon>
        <taxon>Bacillota</taxon>
        <taxon>Clostridia</taxon>
        <taxon>Eubacteriales</taxon>
        <taxon>Clostridiaceae</taxon>
        <taxon>Clostridium</taxon>
    </lineage>
</organism>
<feature type="coiled-coil region" evidence="1">
    <location>
        <begin position="839"/>
        <end position="890"/>
    </location>
</feature>
<keyword evidence="3" id="KW-1185">Reference proteome</keyword>
<dbReference type="EMBL" id="CP073653">
    <property type="protein sequence ID" value="QUN34440.1"/>
    <property type="molecule type" value="Genomic_DNA"/>
</dbReference>
<keyword evidence="1" id="KW-0175">Coiled coil</keyword>
<dbReference type="RefSeq" id="WP_077868611.1">
    <property type="nucleotide sequence ID" value="NZ_BKAK01000058.1"/>
</dbReference>
<reference evidence="2" key="1">
    <citation type="submission" date="2021-04" db="EMBL/GenBank/DDBJ databases">
        <title>Complete genome sequence of the type strain Clostridium beijerinckii NRRL B-598.</title>
        <authorList>
            <person name="Sedlar K."/>
            <person name="Branska B."/>
            <person name="Bezdicek M."/>
            <person name="Nykrynova M."/>
            <person name="Lengerova M."/>
            <person name="Skutkova H."/>
            <person name="Patakova P."/>
        </authorList>
    </citation>
    <scope>NUCLEOTIDE SEQUENCE</scope>
    <source>
        <strain evidence="2">DSM 791</strain>
    </source>
</reference>
<dbReference type="GeneID" id="66347123"/>
<name>A0AB74VDH9_CLOBE</name>
<dbReference type="Proteomes" id="UP000679373">
    <property type="component" value="Chromosome"/>
</dbReference>
<protein>
    <submittedName>
        <fullName evidence="2">Uncharacterized protein</fullName>
    </submittedName>
</protein>
<evidence type="ECO:0000256" key="1">
    <source>
        <dbReference type="SAM" id="Coils"/>
    </source>
</evidence>
<sequence length="1089" mass="127848">MGQIKLLKIGQENLNAVNQMISKTIKEANYIKQDKYTFLFKALETYKDKELEENEIILDVIKVTLSNDEKTAKSQWFEGIELEDMRYFGWFATPGGMKQENEKEDEKCEAFFIREDIKEFTTWFENIISLNQFKLLNDKEIYVNKQVLSRIALTTSILITEINMPNIIILPKATIDFSRIYKTVVPNEVEVEVVNEKTDEITLEKQIEYSLEDYDFEGEIDVFDGGGIATPEVFEQIGQTLKRNDIDFAVIRGYGIGIKGLITRFDIIKFLDVFYKEDMEFCKKENGKYYLMDMFGAWREVADNTLLLNESMVKLADLFAEEIKDAHKNIIATQETYGMDLINEKLEKYNNKTDINTYELLNKLYITKVNKFESELTDYRTLCYQLFNALALTDKEYHQIADQDYQLYKKLVRPYEIKDKDSDIKEFEINSDYINLYFRNITKATEIEYDEENLAEYDIEEFEENALNHTDKTAMLIQLNKDNVELKTTKMQISNMIEKKVRQLACGKITTKAQYCYIAIDPISYMNFAMTREQGDNGLKDGQFYNRKCNNGDIRTIYRNPLMAFSEIHNVEFVRDNFFDNYFCKSSELIYFNQKSDIYSQIGSGDSDGDAVTVIDSEIIRHGVVETDKPFFFSADGKKIPYIYNDEAKFECSWKPSGNLIGSVSILATVVNTYSQTLPKYYSPDSNKFYYYDEVLEILAEHNFEGITKDSDYDKVVEPAINKLIEAGHLMYSNSKNMDDEIVREQIKKQFLEDSKDIYSLLYTSSLVIDTPKTMNIIDRDMYIKPIEDNYKKSKGSNIKPYFLQYKKYKWEIGKMETYYSSPQTFMDRAAKIIQKKILNTLENNKKSFSDKAKQLQKQLVNNKYDEDKLQECKEKMERFYEEYSKESSEIREKHKFNRAEKSKQLRELDAYSILVADDARKQYDTYTIAQTLAELDKCSEAFLINLFFSHFLDIDKLKPSMKIQFVPDENGDIEYLYKKYRKLEKLVNFNDNTAQNVHLKELERLKVIKEVRFDCRENPDMVKEITDKIKAGLNENGYYELELNGLKVFEDFAELIEGKDKLRIDGFMLNKNNNVAITAKSFGIYYYV</sequence>
<evidence type="ECO:0000313" key="2">
    <source>
        <dbReference type="EMBL" id="QUN34440.1"/>
    </source>
</evidence>